<feature type="non-terminal residue" evidence="3">
    <location>
        <position position="1"/>
    </location>
</feature>
<name>A0AAV2YRY3_9STRA</name>
<comment type="caution">
    <text evidence="3">The sequence shown here is derived from an EMBL/GenBank/DDBJ whole genome shotgun (WGS) entry which is preliminary data.</text>
</comment>
<organism evidence="3 4">
    <name type="scientific">Lagenidium giganteum</name>
    <dbReference type="NCBI Taxonomy" id="4803"/>
    <lineage>
        <taxon>Eukaryota</taxon>
        <taxon>Sar</taxon>
        <taxon>Stramenopiles</taxon>
        <taxon>Oomycota</taxon>
        <taxon>Peronosporomycetes</taxon>
        <taxon>Pythiales</taxon>
        <taxon>Pythiaceae</taxon>
    </lineage>
</organism>
<evidence type="ECO:0000256" key="1">
    <source>
        <dbReference type="SAM" id="Coils"/>
    </source>
</evidence>
<dbReference type="AlphaFoldDB" id="A0AAV2YRY3"/>
<feature type="coiled-coil region" evidence="1">
    <location>
        <begin position="31"/>
        <end position="83"/>
    </location>
</feature>
<feature type="region of interest" description="Disordered" evidence="2">
    <location>
        <begin position="439"/>
        <end position="464"/>
    </location>
</feature>
<feature type="region of interest" description="Disordered" evidence="2">
    <location>
        <begin position="495"/>
        <end position="518"/>
    </location>
</feature>
<keyword evidence="4" id="KW-1185">Reference proteome</keyword>
<gene>
    <name evidence="3" type="ORF">N0F65_009042</name>
</gene>
<evidence type="ECO:0000313" key="4">
    <source>
        <dbReference type="Proteomes" id="UP001146120"/>
    </source>
</evidence>
<keyword evidence="1" id="KW-0175">Coiled coil</keyword>
<feature type="region of interest" description="Disordered" evidence="2">
    <location>
        <begin position="402"/>
        <end position="421"/>
    </location>
</feature>
<reference evidence="3" key="2">
    <citation type="journal article" date="2023" name="Microbiol Resour">
        <title>Decontamination and Annotation of the Draft Genome Sequence of the Oomycete Lagenidium giganteum ARSEF 373.</title>
        <authorList>
            <person name="Morgan W.R."/>
            <person name="Tartar A."/>
        </authorList>
    </citation>
    <scope>NUCLEOTIDE SEQUENCE</scope>
    <source>
        <strain evidence="3">ARSEF 373</strain>
    </source>
</reference>
<dbReference type="EMBL" id="DAKRPA010000126">
    <property type="protein sequence ID" value="DAZ97762.1"/>
    <property type="molecule type" value="Genomic_DNA"/>
</dbReference>
<reference evidence="3" key="1">
    <citation type="submission" date="2022-11" db="EMBL/GenBank/DDBJ databases">
        <authorList>
            <person name="Morgan W.R."/>
            <person name="Tartar A."/>
        </authorList>
    </citation>
    <scope>NUCLEOTIDE SEQUENCE</scope>
    <source>
        <strain evidence="3">ARSEF 373</strain>
    </source>
</reference>
<feature type="compositionally biased region" description="Polar residues" evidence="2">
    <location>
        <begin position="291"/>
        <end position="312"/>
    </location>
</feature>
<evidence type="ECO:0000256" key="2">
    <source>
        <dbReference type="SAM" id="MobiDB-lite"/>
    </source>
</evidence>
<proteinExistence type="predicted"/>
<feature type="compositionally biased region" description="Low complexity" evidence="2">
    <location>
        <begin position="409"/>
        <end position="418"/>
    </location>
</feature>
<protein>
    <submittedName>
        <fullName evidence="3">Uncharacterized protein</fullName>
    </submittedName>
</protein>
<feature type="coiled-coil region" evidence="1">
    <location>
        <begin position="201"/>
        <end position="249"/>
    </location>
</feature>
<feature type="region of interest" description="Disordered" evidence="2">
    <location>
        <begin position="288"/>
        <end position="326"/>
    </location>
</feature>
<evidence type="ECO:0000313" key="3">
    <source>
        <dbReference type="EMBL" id="DAZ97762.1"/>
    </source>
</evidence>
<accession>A0AAV2YRY3</accession>
<dbReference type="Proteomes" id="UP001146120">
    <property type="component" value="Unassembled WGS sequence"/>
</dbReference>
<sequence length="518" mass="58026">GADITDALWWWWRWQETRQAAEYGLSLLEANDELQLQVSALKIQLESEAAELVAERDAYARRHERAMAEAESWKRKYTQLEEDTYDMRDRVESVLKECRWEDDRNSEVIRTLEARVAELEASLARAELTDAHVSRMGARRASQVELRQQQQLAECEAARQSDRSYVARLEAESTRWQTLVEHLKGDVARLQALASENATAMETQTTTIQTLETHLDDWRRECAATAELLQSAQSKCTRLQRELALLEHVSYFSLAVIDRDTDDDSDGESQDDGQPQSKTDAIFEKALEQEGTPSASSPTAFGRSISQTQSPSPYAPFPRTIRTTSGGRVAVTPSTIATHEKLHHYFHLAALSIIHENDLHEQCFHSSSRATIDTWYREVVAKDVPFLDWHSWLTKRINDTVRAEDGDSDSPSGSGSSSEWTWAPRNSFADTLRLLSRRRLSTPSPPATDKGRTHPSGIPRPKAWSTLTARASANNSPPASFSMARSFFGLLGKKLSDELSPTPGPSARSDALDAAPTA</sequence>